<sequence>MIVEYAVVIIAQAEDRPTRVTVEGEEVTLLLDAVLHRAKQLNAQGDYYGAEPYVDLHTDLIKQIYGVSF</sequence>
<protein>
    <submittedName>
        <fullName evidence="1">Uncharacterized protein</fullName>
    </submittedName>
</protein>
<dbReference type="RefSeq" id="WP_004938071.1">
    <property type="nucleotide sequence ID" value="NZ_AORZ01000002.1"/>
</dbReference>
<dbReference type="EMBL" id="AORZ01000002">
    <property type="protein sequence ID" value="EMF02427.1"/>
    <property type="molecule type" value="Genomic_DNA"/>
</dbReference>
<name>M3CED8_STRM1</name>
<evidence type="ECO:0000313" key="1">
    <source>
        <dbReference type="EMBL" id="EMF02427.1"/>
    </source>
</evidence>
<evidence type="ECO:0000313" key="2">
    <source>
        <dbReference type="Proteomes" id="UP000011740"/>
    </source>
</evidence>
<reference evidence="1 2" key="1">
    <citation type="journal article" date="2013" name="Genome Announc.">
        <title>Whole-Genome Shotgun Assembly and Analysis of the Genome of Streptomyces mobaraensis DSM 40847, a Strain for Industrial Production of Microbial Transglutaminase.</title>
        <authorList>
            <person name="Yang H."/>
            <person name="He T."/>
            <person name="Wu W."/>
            <person name="Zhu W."/>
            <person name="Lu B."/>
            <person name="Sun W."/>
        </authorList>
    </citation>
    <scope>NUCLEOTIDE SEQUENCE [LARGE SCALE GENOMIC DNA]</scope>
    <source>
        <strain evidence="1 2">DSM 40847</strain>
    </source>
</reference>
<proteinExistence type="predicted"/>
<dbReference type="Proteomes" id="UP000011740">
    <property type="component" value="Unassembled WGS sequence"/>
</dbReference>
<accession>M3CED8</accession>
<dbReference type="AlphaFoldDB" id="M3CED8"/>
<dbReference type="STRING" id="1223523.H340_01234"/>
<comment type="caution">
    <text evidence="1">The sequence shown here is derived from an EMBL/GenBank/DDBJ whole genome shotgun (WGS) entry which is preliminary data.</text>
</comment>
<organism evidence="1 2">
    <name type="scientific">Streptomyces mobaraensis (strain ATCC 29032 / DSM 40847 / JCM 4168 / NBRC 13819 / NCIMB 11159 / IPCR 16-22)</name>
    <dbReference type="NCBI Taxonomy" id="1223523"/>
    <lineage>
        <taxon>Bacteria</taxon>
        <taxon>Bacillati</taxon>
        <taxon>Actinomycetota</taxon>
        <taxon>Actinomycetes</taxon>
        <taxon>Kitasatosporales</taxon>
        <taxon>Streptomycetaceae</taxon>
        <taxon>Streptomyces</taxon>
    </lineage>
</organism>
<dbReference type="PATRIC" id="fig|1223523.3.peg.254"/>
<gene>
    <name evidence="1" type="ORF">H340_01234</name>
</gene>